<feature type="transmembrane region" description="Helical" evidence="1">
    <location>
        <begin position="332"/>
        <end position="352"/>
    </location>
</feature>
<feature type="transmembrane region" description="Helical" evidence="1">
    <location>
        <begin position="115"/>
        <end position="131"/>
    </location>
</feature>
<gene>
    <name evidence="3" type="ORF">BKA15_001737</name>
</gene>
<feature type="transmembrane region" description="Helical" evidence="1">
    <location>
        <begin position="256"/>
        <end position="284"/>
    </location>
</feature>
<evidence type="ECO:0000313" key="4">
    <source>
        <dbReference type="Proteomes" id="UP000569914"/>
    </source>
</evidence>
<proteinExistence type="predicted"/>
<feature type="transmembrane region" description="Helical" evidence="1">
    <location>
        <begin position="186"/>
        <end position="209"/>
    </location>
</feature>
<protein>
    <submittedName>
        <fullName evidence="3">Putative membrane protein YeiB</fullName>
    </submittedName>
</protein>
<keyword evidence="1" id="KW-0812">Transmembrane</keyword>
<keyword evidence="1" id="KW-0472">Membrane</keyword>
<reference evidence="3 4" key="1">
    <citation type="submission" date="2020-07" db="EMBL/GenBank/DDBJ databases">
        <title>Sequencing the genomes of 1000 actinobacteria strains.</title>
        <authorList>
            <person name="Klenk H.-P."/>
        </authorList>
    </citation>
    <scope>NUCLEOTIDE SEQUENCE [LARGE SCALE GENOMIC DNA]</scope>
    <source>
        <strain evidence="3 4">DSM 22083</strain>
    </source>
</reference>
<evidence type="ECO:0000313" key="3">
    <source>
        <dbReference type="EMBL" id="NYE70408.1"/>
    </source>
</evidence>
<evidence type="ECO:0000256" key="1">
    <source>
        <dbReference type="SAM" id="Phobius"/>
    </source>
</evidence>
<dbReference type="PANTHER" id="PTHR30590:SF2">
    <property type="entry name" value="INNER MEMBRANE PROTEIN"/>
    <property type="match status" value="1"/>
</dbReference>
<feature type="transmembrane region" description="Helical" evidence="1">
    <location>
        <begin position="138"/>
        <end position="158"/>
    </location>
</feature>
<feature type="transmembrane region" description="Helical" evidence="1">
    <location>
        <begin position="307"/>
        <end position="326"/>
    </location>
</feature>
<dbReference type="PANTHER" id="PTHR30590">
    <property type="entry name" value="INNER MEMBRANE PROTEIN"/>
    <property type="match status" value="1"/>
</dbReference>
<feature type="transmembrane region" description="Helical" evidence="1">
    <location>
        <begin position="12"/>
        <end position="31"/>
    </location>
</feature>
<feature type="transmembrane region" description="Helical" evidence="1">
    <location>
        <begin position="93"/>
        <end position="109"/>
    </location>
</feature>
<organism evidence="3 4">
    <name type="scientific">Microlunatus parietis</name>
    <dbReference type="NCBI Taxonomy" id="682979"/>
    <lineage>
        <taxon>Bacteria</taxon>
        <taxon>Bacillati</taxon>
        <taxon>Actinomycetota</taxon>
        <taxon>Actinomycetes</taxon>
        <taxon>Propionibacteriales</taxon>
        <taxon>Propionibacteriaceae</taxon>
        <taxon>Microlunatus</taxon>
    </lineage>
</organism>
<sequence length="386" mass="40414">MINSSERILAPDLARGLMLGLIAVANIMIYLTGRPYGYRGHVIESDAVDRIASTLVVTFVDGRGFPLFAFLFGYGLVQFAARRGDESGRLARRRSLILIAIGAGHAILLFPGDILGWYGVVGLIIVVLRRVGNTGLMIIAAAWLLPAATVAGLIYGSTDVSDGRAFLWSFELGHEPSSYLLRAGEWLMTPMALLPVLSAALTGVVAARLRILEEPDRHRLLLRRVAVAGIALAVAGGLPSGLAVAGWIALDQPAGYVLATVHALTGVAGGLGYAAAFGLLALAVHRLRNRASRVVVGAITAAGRRSLSLYLGQSVLFVLLVSHRGLGLADHLGTAAAVGLALGVWLAGVVAADRLARAGRAGPAEWAVRRLLYRDAAPRAGAGVSH</sequence>
<dbReference type="Pfam" id="PF04235">
    <property type="entry name" value="DUF418"/>
    <property type="match status" value="1"/>
</dbReference>
<keyword evidence="1" id="KW-1133">Transmembrane helix</keyword>
<evidence type="ECO:0000259" key="2">
    <source>
        <dbReference type="Pfam" id="PF04235"/>
    </source>
</evidence>
<dbReference type="EMBL" id="JACCBU010000001">
    <property type="protein sequence ID" value="NYE70408.1"/>
    <property type="molecule type" value="Genomic_DNA"/>
</dbReference>
<name>A0A7Y9LB31_9ACTN</name>
<feature type="transmembrane region" description="Helical" evidence="1">
    <location>
        <begin position="64"/>
        <end position="81"/>
    </location>
</feature>
<keyword evidence="4" id="KW-1185">Reference proteome</keyword>
<feature type="transmembrane region" description="Helical" evidence="1">
    <location>
        <begin position="221"/>
        <end position="250"/>
    </location>
</feature>
<dbReference type="AlphaFoldDB" id="A0A7Y9LB31"/>
<dbReference type="InterPro" id="IPR052529">
    <property type="entry name" value="Bact_Transport_Assoc"/>
</dbReference>
<comment type="caution">
    <text evidence="3">The sequence shown here is derived from an EMBL/GenBank/DDBJ whole genome shotgun (WGS) entry which is preliminary data.</text>
</comment>
<dbReference type="RefSeq" id="WP_179749830.1">
    <property type="nucleotide sequence ID" value="NZ_JACCBU010000001.1"/>
</dbReference>
<accession>A0A7Y9LB31</accession>
<dbReference type="Proteomes" id="UP000569914">
    <property type="component" value="Unassembled WGS sequence"/>
</dbReference>
<dbReference type="InterPro" id="IPR007349">
    <property type="entry name" value="DUF418"/>
</dbReference>
<feature type="domain" description="DUF418" evidence="2">
    <location>
        <begin position="206"/>
        <end position="374"/>
    </location>
</feature>